<name>A0A508X6Q8_9HYPH</name>
<dbReference type="PANTHER" id="PTHR44688">
    <property type="entry name" value="DNA-BINDING TRANSCRIPTIONAL ACTIVATOR DEVR_DOSR"/>
    <property type="match status" value="1"/>
</dbReference>
<dbReference type="SUPFAM" id="SSF46894">
    <property type="entry name" value="C-terminal effector domain of the bipartite response regulators"/>
    <property type="match status" value="1"/>
</dbReference>
<dbReference type="InterPro" id="IPR016032">
    <property type="entry name" value="Sig_transdc_resp-reg_C-effctor"/>
</dbReference>
<evidence type="ECO:0000313" key="7">
    <source>
        <dbReference type="EMBL" id="VTZ65442.1"/>
    </source>
</evidence>
<sequence length="214" mass="23441">MTNPGKVYVVDDDVPLLRALVGLLRSAGYEALPFGDPAEFLEEDEPVDGACVILDLRLQETNGLDVQQALLRKGWAIPVIFLTGFGSIPSTVAAMQCGAANFLTKPVEEEALLQAVDAAISADSARLYDRRLLAELRARLQTLTPRELEVLPLAADGKMIKQIAYELGTSEITAKVHKKHVMEKMKARTLADLVRMTDRLSDEITAAVSRRLEV</sequence>
<dbReference type="RefSeq" id="WP_180162251.1">
    <property type="nucleotide sequence ID" value="NZ_CABFNB010000151.1"/>
</dbReference>
<dbReference type="PANTHER" id="PTHR44688:SF16">
    <property type="entry name" value="DNA-BINDING TRANSCRIPTIONAL ACTIVATOR DEVR_DOSR"/>
    <property type="match status" value="1"/>
</dbReference>
<dbReference type="CDD" id="cd06170">
    <property type="entry name" value="LuxR_C_like"/>
    <property type="match status" value="1"/>
</dbReference>
<dbReference type="SUPFAM" id="SSF52172">
    <property type="entry name" value="CheY-like"/>
    <property type="match status" value="1"/>
</dbReference>
<feature type="domain" description="HTH luxR-type" evidence="5">
    <location>
        <begin position="136"/>
        <end position="201"/>
    </location>
</feature>
<proteinExistence type="predicted"/>
<dbReference type="GO" id="GO:0003677">
    <property type="term" value="F:DNA binding"/>
    <property type="evidence" value="ECO:0007669"/>
    <property type="project" value="UniProtKB-KW"/>
</dbReference>
<dbReference type="SMART" id="SM00448">
    <property type="entry name" value="REC"/>
    <property type="match status" value="1"/>
</dbReference>
<dbReference type="Proteomes" id="UP000507954">
    <property type="component" value="Unassembled WGS sequence"/>
</dbReference>
<dbReference type="GO" id="GO:0000160">
    <property type="term" value="P:phosphorelay signal transduction system"/>
    <property type="evidence" value="ECO:0007669"/>
    <property type="project" value="InterPro"/>
</dbReference>
<dbReference type="SMART" id="SM00421">
    <property type="entry name" value="HTH_LUXR"/>
    <property type="match status" value="1"/>
</dbReference>
<evidence type="ECO:0000313" key="8">
    <source>
        <dbReference type="Proteomes" id="UP000507954"/>
    </source>
</evidence>
<dbReference type="EMBL" id="CABFNB010000151">
    <property type="protein sequence ID" value="VTZ65442.1"/>
    <property type="molecule type" value="Genomic_DNA"/>
</dbReference>
<organism evidence="7 8">
    <name type="scientific">Sinorhizobium medicae</name>
    <dbReference type="NCBI Taxonomy" id="110321"/>
    <lineage>
        <taxon>Bacteria</taxon>
        <taxon>Pseudomonadati</taxon>
        <taxon>Pseudomonadota</taxon>
        <taxon>Alphaproteobacteria</taxon>
        <taxon>Hyphomicrobiales</taxon>
        <taxon>Rhizobiaceae</taxon>
        <taxon>Sinorhizobium/Ensifer group</taxon>
        <taxon>Sinorhizobium</taxon>
    </lineage>
</organism>
<accession>A0A508X6Q8</accession>
<keyword evidence="4" id="KW-0597">Phosphoprotein</keyword>
<dbReference type="InterPro" id="IPR001789">
    <property type="entry name" value="Sig_transdc_resp-reg_receiver"/>
</dbReference>
<dbReference type="InterPro" id="IPR000792">
    <property type="entry name" value="Tscrpt_reg_LuxR_C"/>
</dbReference>
<dbReference type="PRINTS" id="PR00038">
    <property type="entry name" value="HTHLUXR"/>
</dbReference>
<evidence type="ECO:0000256" key="2">
    <source>
        <dbReference type="ARBA" id="ARBA00023125"/>
    </source>
</evidence>
<dbReference type="Pfam" id="PF00196">
    <property type="entry name" value="GerE"/>
    <property type="match status" value="1"/>
</dbReference>
<keyword evidence="3" id="KW-0804">Transcription</keyword>
<dbReference type="Gene3D" id="1.10.10.10">
    <property type="entry name" value="Winged helix-like DNA-binding domain superfamily/Winged helix DNA-binding domain"/>
    <property type="match status" value="1"/>
</dbReference>
<reference evidence="7 8" key="1">
    <citation type="submission" date="2019-06" db="EMBL/GenBank/DDBJ databases">
        <authorList>
            <person name="Le Quere A."/>
            <person name="Colella S."/>
        </authorList>
    </citation>
    <scope>NUCLEOTIDE SEQUENCE [LARGE SCALE GENOMIC DNA]</scope>
    <source>
        <strain evidence="7">EmedicaeMD41</strain>
    </source>
</reference>
<protein>
    <submittedName>
        <fullName evidence="7">Nodulation protein W</fullName>
    </submittedName>
</protein>
<evidence type="ECO:0000259" key="5">
    <source>
        <dbReference type="PROSITE" id="PS50043"/>
    </source>
</evidence>
<evidence type="ECO:0000256" key="4">
    <source>
        <dbReference type="PROSITE-ProRule" id="PRU00169"/>
    </source>
</evidence>
<feature type="modified residue" description="4-aspartylphosphate" evidence="4">
    <location>
        <position position="55"/>
    </location>
</feature>
<keyword evidence="2" id="KW-0238">DNA-binding</keyword>
<dbReference type="PROSITE" id="PS50043">
    <property type="entry name" value="HTH_LUXR_2"/>
    <property type="match status" value="1"/>
</dbReference>
<evidence type="ECO:0000256" key="3">
    <source>
        <dbReference type="ARBA" id="ARBA00023163"/>
    </source>
</evidence>
<feature type="domain" description="Response regulatory" evidence="6">
    <location>
        <begin position="6"/>
        <end position="120"/>
    </location>
</feature>
<dbReference type="GO" id="GO:0006355">
    <property type="term" value="P:regulation of DNA-templated transcription"/>
    <property type="evidence" value="ECO:0007669"/>
    <property type="project" value="InterPro"/>
</dbReference>
<dbReference type="InterPro" id="IPR036388">
    <property type="entry name" value="WH-like_DNA-bd_sf"/>
</dbReference>
<keyword evidence="1" id="KW-0805">Transcription regulation</keyword>
<dbReference type="AlphaFoldDB" id="A0A508X6Q8"/>
<dbReference type="Pfam" id="PF00072">
    <property type="entry name" value="Response_reg"/>
    <property type="match status" value="1"/>
</dbReference>
<evidence type="ECO:0000259" key="6">
    <source>
        <dbReference type="PROSITE" id="PS50110"/>
    </source>
</evidence>
<dbReference type="PROSITE" id="PS50110">
    <property type="entry name" value="RESPONSE_REGULATORY"/>
    <property type="match status" value="1"/>
</dbReference>
<dbReference type="InterPro" id="IPR011006">
    <property type="entry name" value="CheY-like_superfamily"/>
</dbReference>
<dbReference type="Gene3D" id="3.40.50.2300">
    <property type="match status" value="1"/>
</dbReference>
<evidence type="ECO:0000256" key="1">
    <source>
        <dbReference type="ARBA" id="ARBA00023015"/>
    </source>
</evidence>
<gene>
    <name evidence="7" type="primary">nodW</name>
    <name evidence="7" type="ORF">EMEDMD4_800024</name>
</gene>